<evidence type="ECO:0000313" key="6">
    <source>
        <dbReference type="EMBL" id="KRX16467.1"/>
    </source>
</evidence>
<protein>
    <submittedName>
        <fullName evidence="6">Jerky protein</fullName>
    </submittedName>
</protein>
<organism evidence="6 7">
    <name type="scientific">Trichinella nelsoni</name>
    <dbReference type="NCBI Taxonomy" id="6336"/>
    <lineage>
        <taxon>Eukaryota</taxon>
        <taxon>Metazoa</taxon>
        <taxon>Ecdysozoa</taxon>
        <taxon>Nematoda</taxon>
        <taxon>Enoplea</taxon>
        <taxon>Dorylaimia</taxon>
        <taxon>Trichinellida</taxon>
        <taxon>Trichinellidae</taxon>
        <taxon>Trichinella</taxon>
    </lineage>
</organism>
<accession>A0A0V0RPN6</accession>
<dbReference type="InterPro" id="IPR009057">
    <property type="entry name" value="Homeodomain-like_sf"/>
</dbReference>
<evidence type="ECO:0000256" key="3">
    <source>
        <dbReference type="ARBA" id="ARBA00023242"/>
    </source>
</evidence>
<dbReference type="GO" id="GO:0005634">
    <property type="term" value="C:nucleus"/>
    <property type="evidence" value="ECO:0007669"/>
    <property type="project" value="UniProtKB-SubCell"/>
</dbReference>
<gene>
    <name evidence="6" type="primary">Jrk</name>
    <name evidence="6" type="ORF">T07_3123</name>
</gene>
<evidence type="ECO:0000256" key="1">
    <source>
        <dbReference type="ARBA" id="ARBA00004123"/>
    </source>
</evidence>
<keyword evidence="3" id="KW-0539">Nucleus</keyword>
<dbReference type="EMBL" id="JYDL01000107">
    <property type="protein sequence ID" value="KRX16467.1"/>
    <property type="molecule type" value="Genomic_DNA"/>
</dbReference>
<dbReference type="InterPro" id="IPR006600">
    <property type="entry name" value="HTH_CenpB_DNA-bd_dom"/>
</dbReference>
<dbReference type="GO" id="GO:0003677">
    <property type="term" value="F:DNA binding"/>
    <property type="evidence" value="ECO:0007669"/>
    <property type="project" value="UniProtKB-KW"/>
</dbReference>
<comment type="subcellular location">
    <subcellularLocation>
        <location evidence="1">Nucleus</location>
    </subcellularLocation>
</comment>
<reference evidence="6 7" key="1">
    <citation type="submission" date="2015-01" db="EMBL/GenBank/DDBJ databases">
        <title>Evolution of Trichinella species and genotypes.</title>
        <authorList>
            <person name="Korhonen P.K."/>
            <person name="Edoardo P."/>
            <person name="Giuseppe L.R."/>
            <person name="Gasser R.B."/>
        </authorList>
    </citation>
    <scope>NUCLEOTIDE SEQUENCE [LARGE SCALE GENOMIC DNA]</scope>
    <source>
        <strain evidence="6">ISS37</strain>
    </source>
</reference>
<dbReference type="Pfam" id="PF04218">
    <property type="entry name" value="CENP-B_N"/>
    <property type="match status" value="1"/>
</dbReference>
<comment type="caution">
    <text evidence="6">The sequence shown here is derived from an EMBL/GenBank/DDBJ whole genome shotgun (WGS) entry which is preliminary data.</text>
</comment>
<dbReference type="Proteomes" id="UP000054630">
    <property type="component" value="Unassembled WGS sequence"/>
</dbReference>
<keyword evidence="2" id="KW-0238">DNA-binding</keyword>
<dbReference type="AlphaFoldDB" id="A0A0V0RPN6"/>
<dbReference type="Pfam" id="PF03221">
    <property type="entry name" value="HTH_Tnp_Tc5"/>
    <property type="match status" value="1"/>
</dbReference>
<name>A0A0V0RPN6_9BILA</name>
<evidence type="ECO:0000259" key="5">
    <source>
        <dbReference type="Pfam" id="PF04218"/>
    </source>
</evidence>
<dbReference type="STRING" id="6336.A0A0V0RPN6"/>
<evidence type="ECO:0000256" key="2">
    <source>
        <dbReference type="ARBA" id="ARBA00023125"/>
    </source>
</evidence>
<dbReference type="InterPro" id="IPR007889">
    <property type="entry name" value="HTH_Psq"/>
</dbReference>
<feature type="domain" description="HTH psq-type" evidence="5">
    <location>
        <begin position="8"/>
        <end position="55"/>
    </location>
</feature>
<feature type="domain" description="HTH CENPB-type" evidence="4">
    <location>
        <begin position="96"/>
        <end position="119"/>
    </location>
</feature>
<evidence type="ECO:0000259" key="4">
    <source>
        <dbReference type="Pfam" id="PF03221"/>
    </source>
</evidence>
<proteinExistence type="predicted"/>
<sequence length="141" mass="16589">MSGRPTTRKRKVLSLEQHLDVCRLVERGEWLRKITESFRIGLSTVIAIYSSRRQLTDLCRTWILRVAVLHENGFKKRQVARLIQKYIHVVPPATIELDIDNFVASSRWIRNFKSRHDIRELKFHCEKLSADARVPQNLQGK</sequence>
<evidence type="ECO:0000313" key="7">
    <source>
        <dbReference type="Proteomes" id="UP000054630"/>
    </source>
</evidence>
<dbReference type="SUPFAM" id="SSF46689">
    <property type="entry name" value="Homeodomain-like"/>
    <property type="match status" value="1"/>
</dbReference>
<keyword evidence="7" id="KW-1185">Reference proteome</keyword>
<dbReference type="OrthoDB" id="5919228at2759"/>